<comment type="subcellular location">
    <subcellularLocation>
        <location evidence="1">Cell outer membrane</location>
    </subcellularLocation>
</comment>
<dbReference type="OrthoDB" id="993981at2"/>
<gene>
    <name evidence="9" type="ORF">C5745_12610</name>
</gene>
<evidence type="ECO:0000256" key="3">
    <source>
        <dbReference type="ARBA" id="ARBA00022729"/>
    </source>
</evidence>
<dbReference type="InterPro" id="IPR011990">
    <property type="entry name" value="TPR-like_helical_dom_sf"/>
</dbReference>
<dbReference type="PROSITE" id="PS51257">
    <property type="entry name" value="PROKAR_LIPOPROTEIN"/>
    <property type="match status" value="1"/>
</dbReference>
<evidence type="ECO:0000256" key="2">
    <source>
        <dbReference type="ARBA" id="ARBA00006275"/>
    </source>
</evidence>
<dbReference type="EMBL" id="PVBQ01000009">
    <property type="protein sequence ID" value="PRD46935.1"/>
    <property type="molecule type" value="Genomic_DNA"/>
</dbReference>
<keyword evidence="3" id="KW-0732">Signal</keyword>
<keyword evidence="4" id="KW-0472">Membrane</keyword>
<keyword evidence="5" id="KW-0998">Cell outer membrane</keyword>
<evidence type="ECO:0000313" key="9">
    <source>
        <dbReference type="EMBL" id="PRD46935.1"/>
    </source>
</evidence>
<dbReference type="Pfam" id="PF07980">
    <property type="entry name" value="SusD_RagB"/>
    <property type="match status" value="1"/>
</dbReference>
<dbReference type="SUPFAM" id="SSF48452">
    <property type="entry name" value="TPR-like"/>
    <property type="match status" value="1"/>
</dbReference>
<dbReference type="AlphaFoldDB" id="A0A2S9J2C9"/>
<evidence type="ECO:0000259" key="8">
    <source>
        <dbReference type="Pfam" id="PF14322"/>
    </source>
</evidence>
<feature type="region of interest" description="Disordered" evidence="6">
    <location>
        <begin position="63"/>
        <end position="84"/>
    </location>
</feature>
<evidence type="ECO:0000256" key="5">
    <source>
        <dbReference type="ARBA" id="ARBA00023237"/>
    </source>
</evidence>
<reference evidence="9 10" key="1">
    <citation type="submission" date="2018-02" db="EMBL/GenBank/DDBJ databases">
        <title>The draft genome of Sphingobacterium sp. 5JN-11.</title>
        <authorList>
            <person name="Liu L."/>
            <person name="Li L."/>
            <person name="Liang L."/>
            <person name="Zhang X."/>
            <person name="Wang T."/>
        </authorList>
    </citation>
    <scope>NUCLEOTIDE SEQUENCE [LARGE SCALE GENOMIC DNA]</scope>
    <source>
        <strain evidence="9 10">5JN-11</strain>
    </source>
</reference>
<keyword evidence="10" id="KW-1185">Reference proteome</keyword>
<feature type="domain" description="RagB/SusD" evidence="7">
    <location>
        <begin position="289"/>
        <end position="506"/>
    </location>
</feature>
<dbReference type="GO" id="GO:0009279">
    <property type="term" value="C:cell outer membrane"/>
    <property type="evidence" value="ECO:0007669"/>
    <property type="project" value="UniProtKB-SubCell"/>
</dbReference>
<protein>
    <submittedName>
        <fullName evidence="9">RagB/SusD family nutrient uptake outer membrane protein</fullName>
    </submittedName>
</protein>
<proteinExistence type="inferred from homology"/>
<evidence type="ECO:0000256" key="4">
    <source>
        <dbReference type="ARBA" id="ARBA00023136"/>
    </source>
</evidence>
<accession>A0A2S9J2C9</accession>
<feature type="domain" description="SusD-like N-terminal" evidence="8">
    <location>
        <begin position="21"/>
        <end position="225"/>
    </location>
</feature>
<organism evidence="9 10">
    <name type="scientific">Sphingobacterium haloxyli</name>
    <dbReference type="NCBI Taxonomy" id="2100533"/>
    <lineage>
        <taxon>Bacteria</taxon>
        <taxon>Pseudomonadati</taxon>
        <taxon>Bacteroidota</taxon>
        <taxon>Sphingobacteriia</taxon>
        <taxon>Sphingobacteriales</taxon>
        <taxon>Sphingobacteriaceae</taxon>
        <taxon>Sphingobacterium</taxon>
    </lineage>
</organism>
<evidence type="ECO:0000259" key="7">
    <source>
        <dbReference type="Pfam" id="PF07980"/>
    </source>
</evidence>
<sequence length="506" mass="57771">MKKRYLLPFVLFALTACDKDFLNQEDPNGVAIENYFETENDVLLAINGLYQGLRSGNTVGEGSTLFNEERSDNTGRNDNQSAAGEPFQFNDFAILAGNTYLKSHWADMYDAIARCNVVLSHIDQVAFTDEELKNRYKAEAKFVRALLYFHMVRKFGDIPLSIEEIKDKEQADAIGYRQKEAVVYQQIVTDLTEALVSNIPDTQHEYEVGRASKAAINALLGQVYLTIGVTMTDDKQENFIKAEQHLEASYGMRNFGKLTEIPYEDVFDVAKKNTCEELVFQVQYLQGNNRFSSSIARNYQARGETINSQFESTGVGQVVKLDLVKDFEANDKRKDFSIKFAANPQVNDWFVTKFRDASQAAGTAGWGGNDWILIRYADVMLLLAETKLHLGKQTEAIALLDEVRQRAGLPSYAIAMQDADYKAKYPTLREAILHERRVELAFENHRWFDLVRNYTAEELVAYFKQKNQADYGNAKLSNISTKDRYFPIPFDEHRLNPEKMYQNPGY</sequence>
<evidence type="ECO:0000256" key="6">
    <source>
        <dbReference type="SAM" id="MobiDB-lite"/>
    </source>
</evidence>
<dbReference type="RefSeq" id="WP_105717369.1">
    <property type="nucleotide sequence ID" value="NZ_PVBQ01000009.1"/>
</dbReference>
<dbReference type="Pfam" id="PF14322">
    <property type="entry name" value="SusD-like_3"/>
    <property type="match status" value="1"/>
</dbReference>
<evidence type="ECO:0000313" key="10">
    <source>
        <dbReference type="Proteomes" id="UP000239711"/>
    </source>
</evidence>
<dbReference type="CDD" id="cd08977">
    <property type="entry name" value="SusD"/>
    <property type="match status" value="1"/>
</dbReference>
<dbReference type="Proteomes" id="UP000239711">
    <property type="component" value="Unassembled WGS sequence"/>
</dbReference>
<name>A0A2S9J2C9_9SPHI</name>
<comment type="caution">
    <text evidence="9">The sequence shown here is derived from an EMBL/GenBank/DDBJ whole genome shotgun (WGS) entry which is preliminary data.</text>
</comment>
<dbReference type="Gene3D" id="1.25.40.390">
    <property type="match status" value="1"/>
</dbReference>
<dbReference type="InterPro" id="IPR033985">
    <property type="entry name" value="SusD-like_N"/>
</dbReference>
<evidence type="ECO:0000256" key="1">
    <source>
        <dbReference type="ARBA" id="ARBA00004442"/>
    </source>
</evidence>
<comment type="similarity">
    <text evidence="2">Belongs to the SusD family.</text>
</comment>
<dbReference type="InterPro" id="IPR012944">
    <property type="entry name" value="SusD_RagB_dom"/>
</dbReference>